<organism evidence="1 2">
    <name type="scientific">Pseudocercospora musae</name>
    <dbReference type="NCBI Taxonomy" id="113226"/>
    <lineage>
        <taxon>Eukaryota</taxon>
        <taxon>Fungi</taxon>
        <taxon>Dikarya</taxon>
        <taxon>Ascomycota</taxon>
        <taxon>Pezizomycotina</taxon>
        <taxon>Dothideomycetes</taxon>
        <taxon>Dothideomycetidae</taxon>
        <taxon>Mycosphaerellales</taxon>
        <taxon>Mycosphaerellaceae</taxon>
        <taxon>Pseudocercospora</taxon>
    </lineage>
</organism>
<evidence type="ECO:0000313" key="1">
    <source>
        <dbReference type="EMBL" id="KXS93394.1"/>
    </source>
</evidence>
<proteinExistence type="predicted"/>
<dbReference type="EMBL" id="LFZO01001394">
    <property type="protein sequence ID" value="KXS93394.1"/>
    <property type="molecule type" value="Genomic_DNA"/>
</dbReference>
<dbReference type="AlphaFoldDB" id="A0A139GT84"/>
<evidence type="ECO:0000313" key="2">
    <source>
        <dbReference type="Proteomes" id="UP000073492"/>
    </source>
</evidence>
<protein>
    <submittedName>
        <fullName evidence="1">Uncharacterized protein</fullName>
    </submittedName>
</protein>
<name>A0A139GT84_9PEZI</name>
<reference evidence="1 2" key="1">
    <citation type="submission" date="2015-07" db="EMBL/GenBank/DDBJ databases">
        <title>Comparative genomics of the Sigatoka disease complex on banana suggests a link between parallel evolutionary changes in Pseudocercospora fijiensis and Pseudocercospora eumusae and increased virulence on the banana host.</title>
        <authorList>
            <person name="Chang T.-C."/>
            <person name="Salvucci A."/>
            <person name="Crous P.W."/>
            <person name="Stergiopoulos I."/>
        </authorList>
    </citation>
    <scope>NUCLEOTIDE SEQUENCE [LARGE SCALE GENOMIC DNA]</scope>
    <source>
        <strain evidence="1 2">CBS 116634</strain>
    </source>
</reference>
<dbReference type="Proteomes" id="UP000073492">
    <property type="component" value="Unassembled WGS sequence"/>
</dbReference>
<keyword evidence="2" id="KW-1185">Reference proteome</keyword>
<sequence>MVLNALPSNYLFNRHGLSRITPTSWTSKRGSSAQVAKHKQAALRNEDEDVVQLNLMIWLFFRHSLREFCIVTNRATEDGLVLRP</sequence>
<gene>
    <name evidence="1" type="ORF">AC579_4453</name>
</gene>
<comment type="caution">
    <text evidence="1">The sequence shown here is derived from an EMBL/GenBank/DDBJ whole genome shotgun (WGS) entry which is preliminary data.</text>
</comment>
<accession>A0A139GT84</accession>